<reference evidence="3" key="1">
    <citation type="submission" date="2022-10" db="EMBL/GenBank/DDBJ databases">
        <authorList>
            <person name="Chen Y."/>
            <person name="Dougan E. K."/>
            <person name="Chan C."/>
            <person name="Rhodes N."/>
            <person name="Thang M."/>
        </authorList>
    </citation>
    <scope>NUCLEOTIDE SEQUENCE</scope>
</reference>
<feature type="compositionally biased region" description="Acidic residues" evidence="1">
    <location>
        <begin position="56"/>
        <end position="67"/>
    </location>
</feature>
<dbReference type="Proteomes" id="UP001152797">
    <property type="component" value="Unassembled WGS sequence"/>
</dbReference>
<dbReference type="EMBL" id="CAMXCT010001613">
    <property type="protein sequence ID" value="CAI3991647.1"/>
    <property type="molecule type" value="Genomic_DNA"/>
</dbReference>
<comment type="caution">
    <text evidence="3">The sequence shown here is derived from an EMBL/GenBank/DDBJ whole genome shotgun (WGS) entry which is preliminary data.</text>
</comment>
<evidence type="ECO:0008006" key="6">
    <source>
        <dbReference type="Google" id="ProtNLM"/>
    </source>
</evidence>
<evidence type="ECO:0000313" key="3">
    <source>
        <dbReference type="EMBL" id="CAI3991647.1"/>
    </source>
</evidence>
<keyword evidence="2" id="KW-0732">Signal</keyword>
<accession>A0A9P1CIC0</accession>
<dbReference type="EMBL" id="CAMXCT030001613">
    <property type="protein sequence ID" value="CAL4778959.1"/>
    <property type="molecule type" value="Genomic_DNA"/>
</dbReference>
<sequence>MAIKASTGSRAPAFWLRLALLHAFLLDRSAASFAKSGTGPSVVATSGSFSPPDLSEPNELDLLDDSEMPGVPQEQELRSDFNEDVRDKEEQVRSRCQHDASGRSSSRASTCGPFSPSS</sequence>
<dbReference type="EMBL" id="CAMXCT020001613">
    <property type="protein sequence ID" value="CAL1145022.1"/>
    <property type="molecule type" value="Genomic_DNA"/>
</dbReference>
<dbReference type="AlphaFoldDB" id="A0A9P1CIC0"/>
<feature type="region of interest" description="Disordered" evidence="1">
    <location>
        <begin position="35"/>
        <end position="118"/>
    </location>
</feature>
<evidence type="ECO:0000256" key="2">
    <source>
        <dbReference type="SAM" id="SignalP"/>
    </source>
</evidence>
<keyword evidence="5" id="KW-1185">Reference proteome</keyword>
<feature type="signal peptide" evidence="2">
    <location>
        <begin position="1"/>
        <end position="31"/>
    </location>
</feature>
<feature type="compositionally biased region" description="Basic and acidic residues" evidence="1">
    <location>
        <begin position="75"/>
        <end position="101"/>
    </location>
</feature>
<protein>
    <recommendedName>
        <fullName evidence="6">Secreted protein</fullName>
    </recommendedName>
</protein>
<evidence type="ECO:0000313" key="5">
    <source>
        <dbReference type="Proteomes" id="UP001152797"/>
    </source>
</evidence>
<feature type="chain" id="PRO_5043270528" description="Secreted protein" evidence="2">
    <location>
        <begin position="32"/>
        <end position="118"/>
    </location>
</feature>
<name>A0A9P1CIC0_9DINO</name>
<gene>
    <name evidence="3" type="ORF">C1SCF055_LOCUS18537</name>
</gene>
<evidence type="ECO:0000313" key="4">
    <source>
        <dbReference type="EMBL" id="CAL1145022.1"/>
    </source>
</evidence>
<organism evidence="3">
    <name type="scientific">Cladocopium goreaui</name>
    <dbReference type="NCBI Taxonomy" id="2562237"/>
    <lineage>
        <taxon>Eukaryota</taxon>
        <taxon>Sar</taxon>
        <taxon>Alveolata</taxon>
        <taxon>Dinophyceae</taxon>
        <taxon>Suessiales</taxon>
        <taxon>Symbiodiniaceae</taxon>
        <taxon>Cladocopium</taxon>
    </lineage>
</organism>
<evidence type="ECO:0000256" key="1">
    <source>
        <dbReference type="SAM" id="MobiDB-lite"/>
    </source>
</evidence>
<proteinExistence type="predicted"/>
<reference evidence="4" key="2">
    <citation type="submission" date="2024-04" db="EMBL/GenBank/DDBJ databases">
        <authorList>
            <person name="Chen Y."/>
            <person name="Shah S."/>
            <person name="Dougan E. K."/>
            <person name="Thang M."/>
            <person name="Chan C."/>
        </authorList>
    </citation>
    <scope>NUCLEOTIDE SEQUENCE [LARGE SCALE GENOMIC DNA]</scope>
</reference>